<evidence type="ECO:0000256" key="1">
    <source>
        <dbReference type="SAM" id="MobiDB-lite"/>
    </source>
</evidence>
<dbReference type="EMBL" id="BQNB010018291">
    <property type="protein sequence ID" value="GJT72792.1"/>
    <property type="molecule type" value="Genomic_DNA"/>
</dbReference>
<sequence length="290" mass="33708">MSSYSILHGSTSNSSCLTRSKISYDREMQQLRGVAETVSKVLGPEDTIKFVMNTQEFIYTVYMFRDILHLLVETPDNPFVAPVNIETIEAFMNKVGYQVRQKKEAIQYPRFIKLLLADLMKKFLEIPQRIEEDYHSIKDDIPLVSVYTTRDVRVRGMLIPDEFLTEEFRATDDFKEYETVFIERDAIAKATLLSLALHKTALAAEAQENIAKVQEKLNEEEFEKMVEGEEDEVSYASVFVDSVFNDDVHDFGTRLEPESHKENPKKVDDDYEEIEKEKDDEEIEKETKDE</sequence>
<protein>
    <submittedName>
        <fullName evidence="2">Uncharacterized protein</fullName>
    </submittedName>
</protein>
<feature type="compositionally biased region" description="Acidic residues" evidence="1">
    <location>
        <begin position="269"/>
        <end position="284"/>
    </location>
</feature>
<reference evidence="2" key="2">
    <citation type="submission" date="2022-01" db="EMBL/GenBank/DDBJ databases">
        <authorList>
            <person name="Yamashiro T."/>
            <person name="Shiraishi A."/>
            <person name="Satake H."/>
            <person name="Nakayama K."/>
        </authorList>
    </citation>
    <scope>NUCLEOTIDE SEQUENCE</scope>
</reference>
<accession>A0ABQ5GCX8</accession>
<comment type="caution">
    <text evidence="2">The sequence shown here is derived from an EMBL/GenBank/DDBJ whole genome shotgun (WGS) entry which is preliminary data.</text>
</comment>
<gene>
    <name evidence="2" type="ORF">Tco_1032078</name>
</gene>
<proteinExistence type="predicted"/>
<reference evidence="2" key="1">
    <citation type="journal article" date="2022" name="Int. J. Mol. Sci.">
        <title>Draft Genome of Tanacetum Coccineum: Genomic Comparison of Closely Related Tanacetum-Family Plants.</title>
        <authorList>
            <person name="Yamashiro T."/>
            <person name="Shiraishi A."/>
            <person name="Nakayama K."/>
            <person name="Satake H."/>
        </authorList>
    </citation>
    <scope>NUCLEOTIDE SEQUENCE</scope>
</reference>
<keyword evidence="3" id="KW-1185">Reference proteome</keyword>
<name>A0ABQ5GCX8_9ASTR</name>
<evidence type="ECO:0000313" key="3">
    <source>
        <dbReference type="Proteomes" id="UP001151760"/>
    </source>
</evidence>
<feature type="compositionally biased region" description="Basic and acidic residues" evidence="1">
    <location>
        <begin position="251"/>
        <end position="268"/>
    </location>
</feature>
<dbReference type="Proteomes" id="UP001151760">
    <property type="component" value="Unassembled WGS sequence"/>
</dbReference>
<evidence type="ECO:0000313" key="2">
    <source>
        <dbReference type="EMBL" id="GJT72792.1"/>
    </source>
</evidence>
<organism evidence="2 3">
    <name type="scientific">Tanacetum coccineum</name>
    <dbReference type="NCBI Taxonomy" id="301880"/>
    <lineage>
        <taxon>Eukaryota</taxon>
        <taxon>Viridiplantae</taxon>
        <taxon>Streptophyta</taxon>
        <taxon>Embryophyta</taxon>
        <taxon>Tracheophyta</taxon>
        <taxon>Spermatophyta</taxon>
        <taxon>Magnoliopsida</taxon>
        <taxon>eudicotyledons</taxon>
        <taxon>Gunneridae</taxon>
        <taxon>Pentapetalae</taxon>
        <taxon>asterids</taxon>
        <taxon>campanulids</taxon>
        <taxon>Asterales</taxon>
        <taxon>Asteraceae</taxon>
        <taxon>Asteroideae</taxon>
        <taxon>Anthemideae</taxon>
        <taxon>Anthemidinae</taxon>
        <taxon>Tanacetum</taxon>
    </lineage>
</organism>
<feature type="region of interest" description="Disordered" evidence="1">
    <location>
        <begin position="251"/>
        <end position="290"/>
    </location>
</feature>